<keyword evidence="1" id="KW-0540">Nuclease</keyword>
<evidence type="ECO:0000256" key="8">
    <source>
        <dbReference type="ARBA" id="ARBA00022932"/>
    </source>
</evidence>
<organism evidence="12 13">
    <name type="scientific">Tanacetum coccineum</name>
    <dbReference type="NCBI Taxonomy" id="301880"/>
    <lineage>
        <taxon>Eukaryota</taxon>
        <taxon>Viridiplantae</taxon>
        <taxon>Streptophyta</taxon>
        <taxon>Embryophyta</taxon>
        <taxon>Tracheophyta</taxon>
        <taxon>Spermatophyta</taxon>
        <taxon>Magnoliopsida</taxon>
        <taxon>eudicotyledons</taxon>
        <taxon>Gunneridae</taxon>
        <taxon>Pentapetalae</taxon>
        <taxon>asterids</taxon>
        <taxon>campanulids</taxon>
        <taxon>Asterales</taxon>
        <taxon>Asteraceae</taxon>
        <taxon>Asteroideae</taxon>
        <taxon>Anthemideae</taxon>
        <taxon>Anthemidinae</taxon>
        <taxon>Tanacetum</taxon>
    </lineage>
</organism>
<evidence type="ECO:0000256" key="3">
    <source>
        <dbReference type="ARBA" id="ARBA00022759"/>
    </source>
</evidence>
<accession>A0ABQ5I922</accession>
<evidence type="ECO:0000256" key="7">
    <source>
        <dbReference type="ARBA" id="ARBA00022918"/>
    </source>
</evidence>
<reference evidence="12" key="2">
    <citation type="submission" date="2022-01" db="EMBL/GenBank/DDBJ databases">
        <authorList>
            <person name="Yamashiro T."/>
            <person name="Shiraishi A."/>
            <person name="Satake H."/>
            <person name="Nakayama K."/>
        </authorList>
    </citation>
    <scope>NUCLEOTIDE SEQUENCE</scope>
</reference>
<dbReference type="Pfam" id="PF00665">
    <property type="entry name" value="rve"/>
    <property type="match status" value="1"/>
</dbReference>
<name>A0ABQ5I922_9ASTR</name>
<keyword evidence="2" id="KW-0479">Metal-binding</keyword>
<dbReference type="PROSITE" id="PS50994">
    <property type="entry name" value="INTEGRASE"/>
    <property type="match status" value="1"/>
</dbReference>
<evidence type="ECO:0000256" key="10">
    <source>
        <dbReference type="SAM" id="MobiDB-lite"/>
    </source>
</evidence>
<keyword evidence="4" id="KW-0378">Hydrolase</keyword>
<dbReference type="EMBL" id="BQNB010020501">
    <property type="protein sequence ID" value="GJT96646.1"/>
    <property type="molecule type" value="Genomic_DNA"/>
</dbReference>
<comment type="caution">
    <text evidence="12">The sequence shown here is derived from an EMBL/GenBank/DDBJ whole genome shotgun (WGS) entry which is preliminary data.</text>
</comment>
<evidence type="ECO:0000313" key="12">
    <source>
        <dbReference type="EMBL" id="GJT96646.1"/>
    </source>
</evidence>
<keyword evidence="8" id="KW-0239">DNA-directed DNA polymerase</keyword>
<evidence type="ECO:0000256" key="9">
    <source>
        <dbReference type="ARBA" id="ARBA00023172"/>
    </source>
</evidence>
<sequence length="1164" mass="132773">MDHSLGDKMSKATTTDISLTKSYIPKVSKIPSISPTIAQFYKPIENRNIHEGRVVDQANYKSNNIERLFTNIRFNCLFQINELIVPRFILDFYSQVTVQTIEYGYLVISFMIQHEFITITLAQFGQIFKISYNGQAVFINEWDLASLEYSQETEGPYCTELPTPDDICRLLELERVMVDRTIKSQTVSLNPNQILTKELSPDMKQWEELIQENVFKLGGHRDRLLACLTHMLYCVVAEEQNNLAYFFVKRIQCARDTPTANLSYGMFLTRLYRYVMETYPHLDNGIYNIVERVMRPLLLKQTRRPRSDRGKARHFVSSSSSHHQGTSSHQHDDDDDDVETSRASTPSPTTYLNSLNPLNYQNYHMPSASEQTDETLFERQTTLLNQTQQMQTFRKAVINWEVSFPQTKCSPDTKDKEIAKPITPQLSSSVFDEDMKPGQAHREKKMQKNFALLANQVGEVRDRLGYSALTAREYERHYAKECRKPKDGLKTTYARTSDEKIDEQELEATLPATMAKIQESSPEESILTFDKPYVVRQPNAQRIPKPSVLGKPTPFSNSPAMRNFQTNQSVNKTNASDGLFKPVTQQNLPQNRNQAVRNTNVLKPGMYRIASTTTQTRTPQLPHVSRSTNPHMSKSSGVNFTLLVFSRPQLKCYQVKDKVVPNNSQVKFSKKGIKTNIGISSISKKTKSVTACNDSSNSRTLNENVVCAECGTCVFNSNHDACVSRYLKDVNARTKKPNVVPISASKPKRKANKSIATPHKKTVASDTTIQKSKSYYKELYENTTQEWNWWIAKRCPSGYTWTQKPLRTKKIWMPKIRKDDESTSISPTIDIVSRITNVLKISNSLGSNLSNVPSSSNSLADCTTHPIHYLIQGNVMIKQVYYFECLNHNLFSVGQFCDADLEVAFRKSSLFVRDLYSGNDLLTGSHGSDLYTISLQETTSSTPICFMAKASPTQAWLWHRRLSHLNFDYITLLSKKEVVNGLPKLKYVKDQLCSSCEMSKAKRSSFKTKAIPSSKGRLNLLHMDLCGPMRVASINGKKYILVIVDDYSRYTWTLFLRSKDETPEVLKDFLTMIQRNLQAQVITVRTDRGTEFLNKTLHAYFKEEGIEHQTSTPRTPEQNGVVERRNRTLVEAARTMLSASKLPLSFWAEAVATACYTQNRSIIH</sequence>
<dbReference type="PANTHER" id="PTHR42648">
    <property type="entry name" value="TRANSPOSASE, PUTATIVE-RELATED"/>
    <property type="match status" value="1"/>
</dbReference>
<keyword evidence="8" id="KW-0808">Transferase</keyword>
<protein>
    <submittedName>
        <fullName evidence="12">Retrovirus-related pol polyprotein from transposon TNT 1-94</fullName>
    </submittedName>
</protein>
<keyword evidence="9" id="KW-0233">DNA recombination</keyword>
<keyword evidence="13" id="KW-1185">Reference proteome</keyword>
<evidence type="ECO:0000256" key="2">
    <source>
        <dbReference type="ARBA" id="ARBA00022723"/>
    </source>
</evidence>
<keyword evidence="3" id="KW-0255">Endonuclease</keyword>
<keyword evidence="6" id="KW-0229">DNA integration</keyword>
<dbReference type="PANTHER" id="PTHR42648:SF11">
    <property type="entry name" value="TRANSPOSON TY4-P GAG-POL POLYPROTEIN"/>
    <property type="match status" value="1"/>
</dbReference>
<evidence type="ECO:0000256" key="6">
    <source>
        <dbReference type="ARBA" id="ARBA00022908"/>
    </source>
</evidence>
<evidence type="ECO:0000313" key="13">
    <source>
        <dbReference type="Proteomes" id="UP001151760"/>
    </source>
</evidence>
<dbReference type="Proteomes" id="UP001151760">
    <property type="component" value="Unassembled WGS sequence"/>
</dbReference>
<feature type="region of interest" description="Disordered" evidence="10">
    <location>
        <begin position="301"/>
        <end position="371"/>
    </location>
</feature>
<feature type="compositionally biased region" description="Low complexity" evidence="10">
    <location>
        <begin position="317"/>
        <end position="328"/>
    </location>
</feature>
<dbReference type="Gene3D" id="3.30.420.10">
    <property type="entry name" value="Ribonuclease H-like superfamily/Ribonuclease H"/>
    <property type="match status" value="1"/>
</dbReference>
<evidence type="ECO:0000256" key="4">
    <source>
        <dbReference type="ARBA" id="ARBA00022801"/>
    </source>
</evidence>
<dbReference type="InterPro" id="IPR039537">
    <property type="entry name" value="Retrotran_Ty1/copia-like"/>
</dbReference>
<feature type="domain" description="Integrase catalytic" evidence="11">
    <location>
        <begin position="1008"/>
        <end position="1164"/>
    </location>
</feature>
<evidence type="ECO:0000256" key="1">
    <source>
        <dbReference type="ARBA" id="ARBA00022722"/>
    </source>
</evidence>
<dbReference type="InterPro" id="IPR001584">
    <property type="entry name" value="Integrase_cat-core"/>
</dbReference>
<dbReference type="SUPFAM" id="SSF53098">
    <property type="entry name" value="Ribonuclease H-like"/>
    <property type="match status" value="1"/>
</dbReference>
<feature type="region of interest" description="Disordered" evidence="10">
    <location>
        <begin position="614"/>
        <end position="633"/>
    </location>
</feature>
<feature type="compositionally biased region" description="Polar residues" evidence="10">
    <location>
        <begin position="341"/>
        <end position="370"/>
    </location>
</feature>
<reference evidence="12" key="1">
    <citation type="journal article" date="2022" name="Int. J. Mol. Sci.">
        <title>Draft Genome of Tanacetum Coccineum: Genomic Comparison of Closely Related Tanacetum-Family Plants.</title>
        <authorList>
            <person name="Yamashiro T."/>
            <person name="Shiraishi A."/>
            <person name="Nakayama K."/>
            <person name="Satake H."/>
        </authorList>
    </citation>
    <scope>NUCLEOTIDE SEQUENCE</scope>
</reference>
<dbReference type="InterPro" id="IPR025724">
    <property type="entry name" value="GAG-pre-integrase_dom"/>
</dbReference>
<evidence type="ECO:0000259" key="11">
    <source>
        <dbReference type="PROSITE" id="PS50994"/>
    </source>
</evidence>
<keyword evidence="8" id="KW-0548">Nucleotidyltransferase</keyword>
<proteinExistence type="predicted"/>
<keyword evidence="7" id="KW-0695">RNA-directed DNA polymerase</keyword>
<evidence type="ECO:0000256" key="5">
    <source>
        <dbReference type="ARBA" id="ARBA00022842"/>
    </source>
</evidence>
<keyword evidence="5" id="KW-0460">Magnesium</keyword>
<gene>
    <name evidence="12" type="ORF">Tco_1092164</name>
</gene>
<dbReference type="Pfam" id="PF13976">
    <property type="entry name" value="gag_pre-integrs"/>
    <property type="match status" value="1"/>
</dbReference>
<dbReference type="InterPro" id="IPR012337">
    <property type="entry name" value="RNaseH-like_sf"/>
</dbReference>
<dbReference type="InterPro" id="IPR036397">
    <property type="entry name" value="RNaseH_sf"/>
</dbReference>